<keyword evidence="2" id="KW-1185">Reference proteome</keyword>
<dbReference type="AlphaFoldDB" id="A0A264W5B1"/>
<organism evidence="1 2">
    <name type="scientific">Tetzosporium hominis</name>
    <dbReference type="NCBI Taxonomy" id="2020506"/>
    <lineage>
        <taxon>Bacteria</taxon>
        <taxon>Bacillati</taxon>
        <taxon>Bacillota</taxon>
        <taxon>Bacilli</taxon>
        <taxon>Bacillales</taxon>
        <taxon>Caryophanaceae</taxon>
        <taxon>Tetzosporium</taxon>
    </lineage>
</organism>
<proteinExistence type="predicted"/>
<reference evidence="1 2" key="1">
    <citation type="submission" date="2017-07" db="EMBL/GenBank/DDBJ databases">
        <title>Tetzosporium hominis gen.nov. sp.nov.</title>
        <authorList>
            <person name="Tetz G."/>
            <person name="Tetz V."/>
        </authorList>
    </citation>
    <scope>NUCLEOTIDE SEQUENCE [LARGE SCALE GENOMIC DNA]</scope>
    <source>
        <strain evidence="1 2">VT-49</strain>
    </source>
</reference>
<protein>
    <recommendedName>
        <fullName evidence="3">DUF2922 domain-containing protein</fullName>
    </recommendedName>
</protein>
<dbReference type="InterPro" id="IPR021321">
    <property type="entry name" value="DUF2922"/>
</dbReference>
<accession>A0A264W5B1</accession>
<name>A0A264W5B1_9BACL</name>
<evidence type="ECO:0008006" key="3">
    <source>
        <dbReference type="Google" id="ProtNLM"/>
    </source>
</evidence>
<dbReference type="Pfam" id="PF11148">
    <property type="entry name" value="DUF2922"/>
    <property type="match status" value="1"/>
</dbReference>
<sequence length="70" mass="7419">MAKTLQLEFGNTAGKKITVAVEEPRADLTLAEVQTAMQAILAAEVFAVEGEPATEAVSAQIIDRSVQSLF</sequence>
<dbReference type="RefSeq" id="WP_094941988.1">
    <property type="nucleotide sequence ID" value="NZ_NOKQ01000187.1"/>
</dbReference>
<evidence type="ECO:0000313" key="2">
    <source>
        <dbReference type="Proteomes" id="UP000217065"/>
    </source>
</evidence>
<dbReference type="EMBL" id="NOKQ01000187">
    <property type="protein sequence ID" value="OZS78754.1"/>
    <property type="molecule type" value="Genomic_DNA"/>
</dbReference>
<gene>
    <name evidence="1" type="ORF">CF394_04240</name>
</gene>
<dbReference type="OrthoDB" id="2454247at2"/>
<comment type="caution">
    <text evidence="1">The sequence shown here is derived from an EMBL/GenBank/DDBJ whole genome shotgun (WGS) entry which is preliminary data.</text>
</comment>
<dbReference type="Proteomes" id="UP000217065">
    <property type="component" value="Unassembled WGS sequence"/>
</dbReference>
<evidence type="ECO:0000313" key="1">
    <source>
        <dbReference type="EMBL" id="OZS78754.1"/>
    </source>
</evidence>